<evidence type="ECO:0000313" key="10">
    <source>
        <dbReference type="Proteomes" id="UP000257109"/>
    </source>
</evidence>
<keyword evidence="4" id="KW-0255">Endonuclease</keyword>
<dbReference type="PANTHER" id="PTHR34072">
    <property type="entry name" value="ENZYMATIC POLYPROTEIN-RELATED"/>
    <property type="match status" value="1"/>
</dbReference>
<dbReference type="InterPro" id="IPR041373">
    <property type="entry name" value="RT_RNaseH"/>
</dbReference>
<dbReference type="FunFam" id="3.10.20.370:FF:000001">
    <property type="entry name" value="Retrovirus-related Pol polyprotein from transposon 17.6-like protein"/>
    <property type="match status" value="1"/>
</dbReference>
<evidence type="ECO:0000256" key="1">
    <source>
        <dbReference type="ARBA" id="ARBA00022679"/>
    </source>
</evidence>
<name>A0A371IGQ5_MUCPR</name>
<evidence type="ECO:0000256" key="6">
    <source>
        <dbReference type="ARBA" id="ARBA00022918"/>
    </source>
</evidence>
<keyword evidence="1" id="KW-0808">Transferase</keyword>
<sequence>MTVMKNQHGKLVPMRIQNNWRIDFLDTCKSTLHLKTSIRRPSPAHSDYPFELMCDAFNSALGVVLGQRVRTGKPVHIIAYVSRTMDPTQLNYITIEKELLAIVFALDKFRSYLLGSKIIIFSDHAVLGFLVKKSDAKPRLIRWMLLLQEFNIEIRDKKGAENSVVDHSSRVKRRVCNDQVIHKCILEHPRSSWSSNFVKQHLEAAIMDQHGKPRKCLIVDSISPPFSEMPINSSPPAKNDRKQEWP</sequence>
<dbReference type="GO" id="GO:0016787">
    <property type="term" value="F:hydrolase activity"/>
    <property type="evidence" value="ECO:0007669"/>
    <property type="project" value="UniProtKB-KW"/>
</dbReference>
<organism evidence="9 10">
    <name type="scientific">Mucuna pruriens</name>
    <name type="common">Velvet bean</name>
    <name type="synonym">Dolichos pruriens</name>
    <dbReference type="NCBI Taxonomy" id="157652"/>
    <lineage>
        <taxon>Eukaryota</taxon>
        <taxon>Viridiplantae</taxon>
        <taxon>Streptophyta</taxon>
        <taxon>Embryophyta</taxon>
        <taxon>Tracheophyta</taxon>
        <taxon>Spermatophyta</taxon>
        <taxon>Magnoliopsida</taxon>
        <taxon>eudicotyledons</taxon>
        <taxon>Gunneridae</taxon>
        <taxon>Pentapetalae</taxon>
        <taxon>rosids</taxon>
        <taxon>fabids</taxon>
        <taxon>Fabales</taxon>
        <taxon>Fabaceae</taxon>
        <taxon>Papilionoideae</taxon>
        <taxon>50 kb inversion clade</taxon>
        <taxon>NPAAA clade</taxon>
        <taxon>indigoferoid/millettioid clade</taxon>
        <taxon>Phaseoleae</taxon>
        <taxon>Mucuna</taxon>
    </lineage>
</organism>
<keyword evidence="5" id="KW-0378">Hydrolase</keyword>
<dbReference type="AlphaFoldDB" id="A0A371IGQ5"/>
<evidence type="ECO:0000256" key="2">
    <source>
        <dbReference type="ARBA" id="ARBA00022695"/>
    </source>
</evidence>
<feature type="non-terminal residue" evidence="9">
    <location>
        <position position="1"/>
    </location>
</feature>
<keyword evidence="10" id="KW-1185">Reference proteome</keyword>
<accession>A0A371IGQ5</accession>
<gene>
    <name evidence="9" type="primary">pol</name>
    <name evidence="9" type="ORF">CR513_00779</name>
</gene>
<evidence type="ECO:0000256" key="5">
    <source>
        <dbReference type="ARBA" id="ARBA00022801"/>
    </source>
</evidence>
<evidence type="ECO:0000313" key="9">
    <source>
        <dbReference type="EMBL" id="RDY14190.1"/>
    </source>
</evidence>
<feature type="region of interest" description="Disordered" evidence="7">
    <location>
        <begin position="227"/>
        <end position="246"/>
    </location>
</feature>
<comment type="caution">
    <text evidence="9">The sequence shown here is derived from an EMBL/GenBank/DDBJ whole genome shotgun (WGS) entry which is preliminary data.</text>
</comment>
<reference evidence="9" key="1">
    <citation type="submission" date="2018-05" db="EMBL/GenBank/DDBJ databases">
        <title>Draft genome of Mucuna pruriens seed.</title>
        <authorList>
            <person name="Nnadi N.E."/>
            <person name="Vos R."/>
            <person name="Hasami M.H."/>
            <person name="Devisetty U.K."/>
            <person name="Aguiy J.C."/>
        </authorList>
    </citation>
    <scope>NUCLEOTIDE SEQUENCE [LARGE SCALE GENOMIC DNA]</scope>
    <source>
        <strain evidence="9">JCA_2017</strain>
    </source>
</reference>
<evidence type="ECO:0000256" key="4">
    <source>
        <dbReference type="ARBA" id="ARBA00022759"/>
    </source>
</evidence>
<proteinExistence type="predicted"/>
<dbReference type="GO" id="GO:0003964">
    <property type="term" value="F:RNA-directed DNA polymerase activity"/>
    <property type="evidence" value="ECO:0007669"/>
    <property type="project" value="UniProtKB-KW"/>
</dbReference>
<dbReference type="Pfam" id="PF17917">
    <property type="entry name" value="RT_RNaseH"/>
    <property type="match status" value="1"/>
</dbReference>
<dbReference type="Gene3D" id="3.10.20.370">
    <property type="match status" value="1"/>
</dbReference>
<dbReference type="SUPFAM" id="SSF56672">
    <property type="entry name" value="DNA/RNA polymerases"/>
    <property type="match status" value="1"/>
</dbReference>
<feature type="domain" description="Reverse transcriptase RNase H-like" evidence="8">
    <location>
        <begin position="47"/>
        <end position="150"/>
    </location>
</feature>
<protein>
    <submittedName>
        <fullName evidence="9">Retrovirus-related Pol polyprotein from transposon 17.6</fullName>
    </submittedName>
</protein>
<evidence type="ECO:0000256" key="7">
    <source>
        <dbReference type="SAM" id="MobiDB-lite"/>
    </source>
</evidence>
<keyword evidence="6" id="KW-0695">RNA-directed DNA polymerase</keyword>
<evidence type="ECO:0000256" key="3">
    <source>
        <dbReference type="ARBA" id="ARBA00022722"/>
    </source>
</evidence>
<keyword evidence="3" id="KW-0540">Nuclease</keyword>
<evidence type="ECO:0000259" key="8">
    <source>
        <dbReference type="Pfam" id="PF17917"/>
    </source>
</evidence>
<dbReference type="Proteomes" id="UP000257109">
    <property type="component" value="Unassembled WGS sequence"/>
</dbReference>
<dbReference type="CDD" id="cd09274">
    <property type="entry name" value="RNase_HI_RT_Ty3"/>
    <property type="match status" value="1"/>
</dbReference>
<dbReference type="PANTHER" id="PTHR34072:SF57">
    <property type="entry name" value="RNA-DIRECTED DNA POLYMERASE"/>
    <property type="match status" value="1"/>
</dbReference>
<dbReference type="EMBL" id="QJKJ01000118">
    <property type="protein sequence ID" value="RDY14190.1"/>
    <property type="molecule type" value="Genomic_DNA"/>
</dbReference>
<dbReference type="InterPro" id="IPR043502">
    <property type="entry name" value="DNA/RNA_pol_sf"/>
</dbReference>
<keyword evidence="2" id="KW-0548">Nucleotidyltransferase</keyword>
<dbReference type="GO" id="GO:0004519">
    <property type="term" value="F:endonuclease activity"/>
    <property type="evidence" value="ECO:0007669"/>
    <property type="project" value="UniProtKB-KW"/>
</dbReference>
<dbReference type="OrthoDB" id="10055717at2759"/>